<comment type="catalytic activity">
    <reaction evidence="1">
        <text>RNA(n) + a ribonucleoside 5'-triphosphate = RNA(n+1) + diphosphate</text>
        <dbReference type="Rhea" id="RHEA:21248"/>
        <dbReference type="Rhea" id="RHEA-COMP:14527"/>
        <dbReference type="Rhea" id="RHEA-COMP:17342"/>
        <dbReference type="ChEBI" id="CHEBI:33019"/>
        <dbReference type="ChEBI" id="CHEBI:61557"/>
        <dbReference type="ChEBI" id="CHEBI:140395"/>
        <dbReference type="EC" id="2.7.7.48"/>
    </reaction>
</comment>
<reference evidence="3" key="1">
    <citation type="submission" date="2023-12" db="EMBL/GenBank/DDBJ databases">
        <title>Genome assembly of Anisodus tanguticus.</title>
        <authorList>
            <person name="Wang Y.-J."/>
        </authorList>
    </citation>
    <scope>NUCLEOTIDE SEQUENCE</scope>
    <source>
        <strain evidence="3">KB-2021</strain>
        <tissue evidence="3">Leaf</tissue>
    </source>
</reference>
<protein>
    <recommendedName>
        <fullName evidence="1">RNA-dependent RNA polymerase</fullName>
        <ecNumber evidence="1">2.7.7.48</ecNumber>
    </recommendedName>
</protein>
<feature type="domain" description="RDRP core" evidence="2">
    <location>
        <begin position="14"/>
        <end position="216"/>
    </location>
</feature>
<dbReference type="GO" id="GO:0031380">
    <property type="term" value="C:nuclear RNA-directed RNA polymerase complex"/>
    <property type="evidence" value="ECO:0007669"/>
    <property type="project" value="TreeGrafter"/>
</dbReference>
<keyword evidence="4" id="KW-1185">Reference proteome</keyword>
<dbReference type="Pfam" id="PF05183">
    <property type="entry name" value="RdRP"/>
    <property type="match status" value="1"/>
</dbReference>
<dbReference type="GO" id="GO:0003723">
    <property type="term" value="F:RNA binding"/>
    <property type="evidence" value="ECO:0007669"/>
    <property type="project" value="UniProtKB-KW"/>
</dbReference>
<dbReference type="PANTHER" id="PTHR23079:SF1">
    <property type="entry name" value="RNA-DEPENDENT RNA POLYMERASE 1"/>
    <property type="match status" value="1"/>
</dbReference>
<dbReference type="EMBL" id="JAVYJV010000006">
    <property type="protein sequence ID" value="KAK4368435.1"/>
    <property type="molecule type" value="Genomic_DNA"/>
</dbReference>
<dbReference type="AlphaFoldDB" id="A0AAE1SER9"/>
<dbReference type="GO" id="GO:0003968">
    <property type="term" value="F:RNA-directed RNA polymerase activity"/>
    <property type="evidence" value="ECO:0007669"/>
    <property type="project" value="UniProtKB-KW"/>
</dbReference>
<comment type="similarity">
    <text evidence="1">Belongs to the RdRP family.</text>
</comment>
<accession>A0AAE1SER9</accession>
<evidence type="ECO:0000313" key="4">
    <source>
        <dbReference type="Proteomes" id="UP001291623"/>
    </source>
</evidence>
<keyword evidence="1" id="KW-0808">Transferase</keyword>
<name>A0AAE1SER9_9SOLA</name>
<proteinExistence type="inferred from homology"/>
<keyword evidence="1" id="KW-0696">RNA-directed RNA polymerase</keyword>
<dbReference type="GO" id="GO:0030422">
    <property type="term" value="P:siRNA processing"/>
    <property type="evidence" value="ECO:0007669"/>
    <property type="project" value="TreeGrafter"/>
</dbReference>
<dbReference type="InterPro" id="IPR007855">
    <property type="entry name" value="RDRP"/>
</dbReference>
<evidence type="ECO:0000313" key="3">
    <source>
        <dbReference type="EMBL" id="KAK4368435.1"/>
    </source>
</evidence>
<dbReference type="EC" id="2.7.7.48" evidence="1"/>
<evidence type="ECO:0000256" key="1">
    <source>
        <dbReference type="RuleBase" id="RU363098"/>
    </source>
</evidence>
<evidence type="ECO:0000259" key="2">
    <source>
        <dbReference type="Pfam" id="PF05183"/>
    </source>
</evidence>
<dbReference type="InterPro" id="IPR057596">
    <property type="entry name" value="RDRP_core"/>
</dbReference>
<organism evidence="3 4">
    <name type="scientific">Anisodus tanguticus</name>
    <dbReference type="NCBI Taxonomy" id="243964"/>
    <lineage>
        <taxon>Eukaryota</taxon>
        <taxon>Viridiplantae</taxon>
        <taxon>Streptophyta</taxon>
        <taxon>Embryophyta</taxon>
        <taxon>Tracheophyta</taxon>
        <taxon>Spermatophyta</taxon>
        <taxon>Magnoliopsida</taxon>
        <taxon>eudicotyledons</taxon>
        <taxon>Gunneridae</taxon>
        <taxon>Pentapetalae</taxon>
        <taxon>asterids</taxon>
        <taxon>lamiids</taxon>
        <taxon>Solanales</taxon>
        <taxon>Solanaceae</taxon>
        <taxon>Solanoideae</taxon>
        <taxon>Hyoscyameae</taxon>
        <taxon>Anisodus</taxon>
    </lineage>
</organism>
<dbReference type="PANTHER" id="PTHR23079">
    <property type="entry name" value="RNA-DEPENDENT RNA POLYMERASE"/>
    <property type="match status" value="1"/>
</dbReference>
<keyword evidence="1" id="KW-0548">Nucleotidyltransferase</keyword>
<keyword evidence="1" id="KW-0694">RNA-binding</keyword>
<comment type="caution">
    <text evidence="3">The sequence shown here is derived from an EMBL/GenBank/DDBJ whole genome shotgun (WGS) entry which is preliminary data.</text>
</comment>
<dbReference type="Proteomes" id="UP001291623">
    <property type="component" value="Unassembled WGS sequence"/>
</dbReference>
<sequence>MYSTDLLPNANGIRKYIYERILSTLRNGFVIGDKFFEFSAFSSSQLRDNSVWMFASRPGLTSNDIRTWMGNFQQIQNVTKYAAILGQSFDSYRETLSVARHEIEVISNVKVRGTNYVFSDGIGKISADFACRVATKCGLQYIPSTFHIRYGGYKCVVVVDQYSSMKLTLRKSMLKYESNNIKLGVLRWSKYQPCYLIHQLVTLLSTLGLRDYVLEQK</sequence>
<comment type="function">
    <text evidence="1">Probably involved in the RNA silencing pathway and required for the generation of small interfering RNAs (siRNAs).</text>
</comment>
<keyword evidence="1" id="KW-0943">RNA-mediated gene silencing</keyword>
<gene>
    <name evidence="3" type="ORF">RND71_012227</name>
</gene>